<feature type="domain" description="Methyltransferase type 11" evidence="1">
    <location>
        <begin position="56"/>
        <end position="154"/>
    </location>
</feature>
<evidence type="ECO:0000313" key="2">
    <source>
        <dbReference type="EMBL" id="AWK70644.1"/>
    </source>
</evidence>
<proteinExistence type="predicted"/>
<dbReference type="Proteomes" id="UP000245711">
    <property type="component" value="Chromosome"/>
</dbReference>
<keyword evidence="2" id="KW-0808">Transferase</keyword>
<dbReference type="InterPro" id="IPR050508">
    <property type="entry name" value="Methyltransf_Superfamily"/>
</dbReference>
<name>A0A2S2BPZ5_9NOCA</name>
<sequence>MADSAVPLSFRSDEIDRDALEQLASVLDIQAERPGIRRLRAWAHDALHLEPGEHTLDIGSGTGSETRAMAGAVGAAGRAIGLDPNPGMVLLARERTEAARSTAQFVVGTAYSLPFATGSLDAVRCERVFQHLTEPERAAAEVARVVKPGGRAVILDSDWGTAILHPGDPDVLARITDVMLTHTANPYSGRLLPGQLTQAGLVVEHTGSQALMQEPGDATGPLVTMMMDAAVAEGAISPAERRALLEQLESGARTGDFHMSVTMFGYLARKP</sequence>
<dbReference type="EMBL" id="CP021354">
    <property type="protein sequence ID" value="AWK70644.1"/>
    <property type="molecule type" value="Genomic_DNA"/>
</dbReference>
<dbReference type="SUPFAM" id="SSF53335">
    <property type="entry name" value="S-adenosyl-L-methionine-dependent methyltransferases"/>
    <property type="match status" value="1"/>
</dbReference>
<dbReference type="GO" id="GO:0008757">
    <property type="term" value="F:S-adenosylmethionine-dependent methyltransferase activity"/>
    <property type="evidence" value="ECO:0007669"/>
    <property type="project" value="InterPro"/>
</dbReference>
<organism evidence="2 3">
    <name type="scientific">Rhodococcus oxybenzonivorans</name>
    <dbReference type="NCBI Taxonomy" id="1990687"/>
    <lineage>
        <taxon>Bacteria</taxon>
        <taxon>Bacillati</taxon>
        <taxon>Actinomycetota</taxon>
        <taxon>Actinomycetes</taxon>
        <taxon>Mycobacteriales</taxon>
        <taxon>Nocardiaceae</taxon>
        <taxon>Rhodococcus</taxon>
    </lineage>
</organism>
<dbReference type="Gene3D" id="3.40.50.150">
    <property type="entry name" value="Vaccinia Virus protein VP39"/>
    <property type="match status" value="1"/>
</dbReference>
<protein>
    <submittedName>
        <fullName evidence="2">SAM-dependent methyltransferase</fullName>
    </submittedName>
</protein>
<evidence type="ECO:0000313" key="3">
    <source>
        <dbReference type="Proteomes" id="UP000245711"/>
    </source>
</evidence>
<reference evidence="2 3" key="1">
    <citation type="submission" date="2017-05" db="EMBL/GenBank/DDBJ databases">
        <title>Isolation of Rhodococcus sp. S2-17 biodegrading of BP-3.</title>
        <authorList>
            <person name="Lee Y."/>
            <person name="Kim K.H."/>
            <person name="Chun B.H."/>
            <person name="Jung H.S."/>
            <person name="Jeon C.O."/>
        </authorList>
    </citation>
    <scope>NUCLEOTIDE SEQUENCE [LARGE SCALE GENOMIC DNA]</scope>
    <source>
        <strain evidence="2 3">S2-17</strain>
    </source>
</reference>
<gene>
    <name evidence="2" type="ORF">CBI38_02730</name>
</gene>
<keyword evidence="2" id="KW-0489">Methyltransferase</keyword>
<dbReference type="AlphaFoldDB" id="A0A2S2BPZ5"/>
<accession>A0A2S2BPZ5</accession>
<dbReference type="GO" id="GO:0032259">
    <property type="term" value="P:methylation"/>
    <property type="evidence" value="ECO:0007669"/>
    <property type="project" value="UniProtKB-KW"/>
</dbReference>
<dbReference type="InterPro" id="IPR013216">
    <property type="entry name" value="Methyltransf_11"/>
</dbReference>
<keyword evidence="3" id="KW-1185">Reference proteome</keyword>
<dbReference type="CDD" id="cd02440">
    <property type="entry name" value="AdoMet_MTases"/>
    <property type="match status" value="1"/>
</dbReference>
<evidence type="ECO:0000259" key="1">
    <source>
        <dbReference type="Pfam" id="PF08241"/>
    </source>
</evidence>
<dbReference type="RefSeq" id="WP_109326192.1">
    <property type="nucleotide sequence ID" value="NZ_CP021354.1"/>
</dbReference>
<dbReference type="InterPro" id="IPR029063">
    <property type="entry name" value="SAM-dependent_MTases_sf"/>
</dbReference>
<dbReference type="OrthoDB" id="3636702at2"/>
<dbReference type="Pfam" id="PF08241">
    <property type="entry name" value="Methyltransf_11"/>
    <property type="match status" value="1"/>
</dbReference>
<dbReference type="PANTHER" id="PTHR42912">
    <property type="entry name" value="METHYLTRANSFERASE"/>
    <property type="match status" value="1"/>
</dbReference>
<dbReference type="PANTHER" id="PTHR42912:SF93">
    <property type="entry name" value="N6-ADENOSINE-METHYLTRANSFERASE TMT1A"/>
    <property type="match status" value="1"/>
</dbReference>
<dbReference type="KEGG" id="roz:CBI38_02730"/>